<evidence type="ECO:0000313" key="8">
    <source>
        <dbReference type="Proteomes" id="UP001190700"/>
    </source>
</evidence>
<dbReference type="EMBL" id="LGRX02035231">
    <property type="protein sequence ID" value="KAK3235725.1"/>
    <property type="molecule type" value="Genomic_DNA"/>
</dbReference>
<sequence>MESREDGREDNQMRQLACERNLLNRADGSARWSQGQSCVLAAVYGPRSTVGRKENPEQANIEVVFKPKIGFAGVEEHELEHVIRKTVEGVVLTSLHPRTGISVILQVLQNDGSVLACAINATSMALIDAGVPLKGLVAAVAIAVQESGGLILDPLLTEQKLARGMVTVAFVDAQPTEAGVPTEADTLTCTTSGLFSADQYLDSLNWGRTACSRIAAFCRVSLERYQRGSQMLA</sequence>
<keyword evidence="5" id="KW-0539">Nucleus</keyword>
<dbReference type="InterPro" id="IPR027408">
    <property type="entry name" value="PNPase/RNase_PH_dom_sf"/>
</dbReference>
<dbReference type="Pfam" id="PF01138">
    <property type="entry name" value="RNase_PH"/>
    <property type="match status" value="1"/>
</dbReference>
<dbReference type="SUPFAM" id="SSF54211">
    <property type="entry name" value="Ribosomal protein S5 domain 2-like"/>
    <property type="match status" value="1"/>
</dbReference>
<dbReference type="GO" id="GO:0000176">
    <property type="term" value="C:nuclear exosome (RNase complex)"/>
    <property type="evidence" value="ECO:0007669"/>
    <property type="project" value="TreeGrafter"/>
</dbReference>
<proteinExistence type="inferred from homology"/>
<dbReference type="InterPro" id="IPR001247">
    <property type="entry name" value="ExoRNase_PH_dom1"/>
</dbReference>
<evidence type="ECO:0000259" key="6">
    <source>
        <dbReference type="Pfam" id="PF01138"/>
    </source>
</evidence>
<dbReference type="GO" id="GO:0000177">
    <property type="term" value="C:cytoplasmic exosome (RNase complex)"/>
    <property type="evidence" value="ECO:0007669"/>
    <property type="project" value="TreeGrafter"/>
</dbReference>
<evidence type="ECO:0000256" key="5">
    <source>
        <dbReference type="ARBA" id="ARBA00023242"/>
    </source>
</evidence>
<protein>
    <recommendedName>
        <fullName evidence="6">Exoribonuclease phosphorolytic domain-containing protein</fullName>
    </recommendedName>
</protein>
<dbReference type="Proteomes" id="UP001190700">
    <property type="component" value="Unassembled WGS sequence"/>
</dbReference>
<dbReference type="GO" id="GO:0071028">
    <property type="term" value="P:nuclear mRNA surveillance"/>
    <property type="evidence" value="ECO:0007669"/>
    <property type="project" value="TreeGrafter"/>
</dbReference>
<feature type="domain" description="Exoribonuclease phosphorolytic" evidence="6">
    <location>
        <begin position="12"/>
        <end position="132"/>
    </location>
</feature>
<dbReference type="InterPro" id="IPR050080">
    <property type="entry name" value="RNase_PH"/>
</dbReference>
<evidence type="ECO:0000256" key="1">
    <source>
        <dbReference type="ARBA" id="ARBA00004123"/>
    </source>
</evidence>
<accession>A0AAE0BGW5</accession>
<dbReference type="GO" id="GO:0034475">
    <property type="term" value="P:U4 snRNA 3'-end processing"/>
    <property type="evidence" value="ECO:0007669"/>
    <property type="project" value="TreeGrafter"/>
</dbReference>
<dbReference type="PANTHER" id="PTHR11953">
    <property type="entry name" value="EXOSOME COMPLEX COMPONENT"/>
    <property type="match status" value="1"/>
</dbReference>
<organism evidence="7 8">
    <name type="scientific">Cymbomonas tetramitiformis</name>
    <dbReference type="NCBI Taxonomy" id="36881"/>
    <lineage>
        <taxon>Eukaryota</taxon>
        <taxon>Viridiplantae</taxon>
        <taxon>Chlorophyta</taxon>
        <taxon>Pyramimonadophyceae</taxon>
        <taxon>Pyramimonadales</taxon>
        <taxon>Pyramimonadaceae</taxon>
        <taxon>Cymbomonas</taxon>
    </lineage>
</organism>
<keyword evidence="3" id="KW-0698">rRNA processing</keyword>
<evidence type="ECO:0000256" key="3">
    <source>
        <dbReference type="ARBA" id="ARBA00022552"/>
    </source>
</evidence>
<dbReference type="AlphaFoldDB" id="A0AAE0BGW5"/>
<comment type="caution">
    <text evidence="7">The sequence shown here is derived from an EMBL/GenBank/DDBJ whole genome shotgun (WGS) entry which is preliminary data.</text>
</comment>
<dbReference type="GO" id="GO:0006364">
    <property type="term" value="P:rRNA processing"/>
    <property type="evidence" value="ECO:0007669"/>
    <property type="project" value="UniProtKB-KW"/>
</dbReference>
<keyword evidence="4" id="KW-0271">Exosome</keyword>
<keyword evidence="8" id="KW-1185">Reference proteome</keyword>
<comment type="similarity">
    <text evidence="2">Belongs to the RNase PH family.</text>
</comment>
<dbReference type="PANTHER" id="PTHR11953:SF1">
    <property type="entry name" value="EXOSOME COMPLEX COMPONENT RRP46"/>
    <property type="match status" value="1"/>
</dbReference>
<dbReference type="CDD" id="cd11372">
    <property type="entry name" value="RNase_PH_RRP46"/>
    <property type="match status" value="1"/>
</dbReference>
<dbReference type="GO" id="GO:0071051">
    <property type="term" value="P:poly(A)-dependent snoRNA 3'-end processing"/>
    <property type="evidence" value="ECO:0007669"/>
    <property type="project" value="TreeGrafter"/>
</dbReference>
<dbReference type="GO" id="GO:0016075">
    <property type="term" value="P:rRNA catabolic process"/>
    <property type="evidence" value="ECO:0007669"/>
    <property type="project" value="TreeGrafter"/>
</dbReference>
<dbReference type="InterPro" id="IPR036345">
    <property type="entry name" value="ExoRNase_PH_dom2_sf"/>
</dbReference>
<reference evidence="7 8" key="1">
    <citation type="journal article" date="2015" name="Genome Biol. Evol.">
        <title>Comparative Genomics of a Bacterivorous Green Alga Reveals Evolutionary Causalities and Consequences of Phago-Mixotrophic Mode of Nutrition.</title>
        <authorList>
            <person name="Burns J.A."/>
            <person name="Paasch A."/>
            <person name="Narechania A."/>
            <person name="Kim E."/>
        </authorList>
    </citation>
    <scope>NUCLEOTIDE SEQUENCE [LARGE SCALE GENOMIC DNA]</scope>
    <source>
        <strain evidence="7 8">PLY_AMNH</strain>
    </source>
</reference>
<dbReference type="GO" id="GO:0003723">
    <property type="term" value="F:RNA binding"/>
    <property type="evidence" value="ECO:0007669"/>
    <property type="project" value="TreeGrafter"/>
</dbReference>
<evidence type="ECO:0000313" key="7">
    <source>
        <dbReference type="EMBL" id="KAK3235725.1"/>
    </source>
</evidence>
<dbReference type="SUPFAM" id="SSF55666">
    <property type="entry name" value="Ribonuclease PH domain 2-like"/>
    <property type="match status" value="1"/>
</dbReference>
<gene>
    <name evidence="7" type="ORF">CYMTET_54092</name>
</gene>
<evidence type="ECO:0000256" key="4">
    <source>
        <dbReference type="ARBA" id="ARBA00022835"/>
    </source>
</evidence>
<dbReference type="InterPro" id="IPR020568">
    <property type="entry name" value="Ribosomal_Su5_D2-typ_SF"/>
</dbReference>
<dbReference type="Gene3D" id="3.30.230.70">
    <property type="entry name" value="GHMP Kinase, N-terminal domain"/>
    <property type="match status" value="1"/>
</dbReference>
<dbReference type="GO" id="GO:0005730">
    <property type="term" value="C:nucleolus"/>
    <property type="evidence" value="ECO:0007669"/>
    <property type="project" value="TreeGrafter"/>
</dbReference>
<name>A0AAE0BGW5_9CHLO</name>
<evidence type="ECO:0000256" key="2">
    <source>
        <dbReference type="ARBA" id="ARBA00006678"/>
    </source>
</evidence>
<comment type="subcellular location">
    <subcellularLocation>
        <location evidence="1">Nucleus</location>
    </subcellularLocation>
</comment>